<organism evidence="2 3">
    <name type="scientific">Allopseudospirillum japonicum</name>
    <dbReference type="NCBI Taxonomy" id="64971"/>
    <lineage>
        <taxon>Bacteria</taxon>
        <taxon>Pseudomonadati</taxon>
        <taxon>Pseudomonadota</taxon>
        <taxon>Gammaproteobacteria</taxon>
        <taxon>Oceanospirillales</taxon>
        <taxon>Oceanospirillaceae</taxon>
        <taxon>Allopseudospirillum</taxon>
    </lineage>
</organism>
<dbReference type="PANTHER" id="PTHR15887:SF1">
    <property type="entry name" value="TRANSMEMBRANE PROTEIN 69"/>
    <property type="match status" value="1"/>
</dbReference>
<dbReference type="Proteomes" id="UP000242999">
    <property type="component" value="Unassembled WGS sequence"/>
</dbReference>
<evidence type="ECO:0008006" key="4">
    <source>
        <dbReference type="Google" id="ProtNLM"/>
    </source>
</evidence>
<feature type="transmembrane region" description="Helical" evidence="1">
    <location>
        <begin position="12"/>
        <end position="32"/>
    </location>
</feature>
<keyword evidence="1" id="KW-0472">Membrane</keyword>
<feature type="transmembrane region" description="Helical" evidence="1">
    <location>
        <begin position="135"/>
        <end position="152"/>
    </location>
</feature>
<evidence type="ECO:0000313" key="2">
    <source>
        <dbReference type="EMBL" id="SEI39785.1"/>
    </source>
</evidence>
<dbReference type="STRING" id="64971.SAMN05421831_101268"/>
<keyword evidence="1" id="KW-1133">Transmembrane helix</keyword>
<evidence type="ECO:0000256" key="1">
    <source>
        <dbReference type="SAM" id="Phobius"/>
    </source>
</evidence>
<dbReference type="PANTHER" id="PTHR15887">
    <property type="entry name" value="TRANSMEMBRANE PROTEIN 69"/>
    <property type="match status" value="1"/>
</dbReference>
<keyword evidence="3" id="KW-1185">Reference proteome</keyword>
<feature type="transmembrane region" description="Helical" evidence="1">
    <location>
        <begin position="44"/>
        <end position="64"/>
    </location>
</feature>
<feature type="transmembrane region" description="Helical" evidence="1">
    <location>
        <begin position="99"/>
        <end position="114"/>
    </location>
</feature>
<gene>
    <name evidence="2" type="ORF">SAMN05421831_101268</name>
</gene>
<keyword evidence="1" id="KW-0812">Transmembrane</keyword>
<dbReference type="RefSeq" id="WP_093308149.1">
    <property type="nucleotide sequence ID" value="NZ_FNYH01000001.1"/>
</dbReference>
<dbReference type="OrthoDB" id="8591832at2"/>
<reference evidence="3" key="1">
    <citation type="submission" date="2016-10" db="EMBL/GenBank/DDBJ databases">
        <authorList>
            <person name="Varghese N."/>
            <person name="Submissions S."/>
        </authorList>
    </citation>
    <scope>NUCLEOTIDE SEQUENCE [LARGE SCALE GENOMIC DNA]</scope>
    <source>
        <strain evidence="3">DSM 7165</strain>
    </source>
</reference>
<sequence>MTQIPDGRQRLAQNLGYAGILPFVLTLAMFWGTQLWQVWSLHAFLFYAAIILSFLGGIHWGLALRDSQNPLSPDTLQRLILSMAPSLLAWPALLLDEEQGLWVLAIGFVLTWWYERLPASRKRVPAWYLQLRTRLTLVVLACHLGMLMRFWIV</sequence>
<accession>A0A1H6QKG7</accession>
<dbReference type="InterPro" id="IPR021836">
    <property type="entry name" value="DUF3429"/>
</dbReference>
<evidence type="ECO:0000313" key="3">
    <source>
        <dbReference type="Proteomes" id="UP000242999"/>
    </source>
</evidence>
<dbReference type="AlphaFoldDB" id="A0A1H6QKG7"/>
<name>A0A1H6QKG7_9GAMM</name>
<dbReference type="EMBL" id="FNYH01000001">
    <property type="protein sequence ID" value="SEI39785.1"/>
    <property type="molecule type" value="Genomic_DNA"/>
</dbReference>
<dbReference type="Pfam" id="PF11911">
    <property type="entry name" value="DUF3429"/>
    <property type="match status" value="1"/>
</dbReference>
<feature type="transmembrane region" description="Helical" evidence="1">
    <location>
        <begin position="76"/>
        <end position="93"/>
    </location>
</feature>
<proteinExistence type="predicted"/>
<protein>
    <recommendedName>
        <fullName evidence="4">DUF3429 domain-containing protein</fullName>
    </recommendedName>
</protein>